<dbReference type="AlphaFoldDB" id="A0A3S5AGF8"/>
<sequence length="100" mass="11092">MVHTPHGVNFDSSTGKNARTLGHSGNIWTRREKVKKKTITKEDKSNGQEEGRAKMERALGLIASFRVNWGTEPSCLEVKAAAKASNWEDVNLIVQKVAFP</sequence>
<evidence type="ECO:0000256" key="1">
    <source>
        <dbReference type="SAM" id="MobiDB-lite"/>
    </source>
</evidence>
<comment type="caution">
    <text evidence="2">The sequence shown here is derived from an EMBL/GenBank/DDBJ whole genome shotgun (WGS) entry which is preliminary data.</text>
</comment>
<protein>
    <submittedName>
        <fullName evidence="2">Uncharacterized protein</fullName>
    </submittedName>
</protein>
<evidence type="ECO:0000313" key="2">
    <source>
        <dbReference type="EMBL" id="VEL36441.1"/>
    </source>
</evidence>
<proteinExistence type="predicted"/>
<reference evidence="2" key="1">
    <citation type="submission" date="2018-11" db="EMBL/GenBank/DDBJ databases">
        <authorList>
            <consortium name="Pathogen Informatics"/>
        </authorList>
    </citation>
    <scope>NUCLEOTIDE SEQUENCE</scope>
</reference>
<evidence type="ECO:0000313" key="3">
    <source>
        <dbReference type="Proteomes" id="UP000784294"/>
    </source>
</evidence>
<organism evidence="2 3">
    <name type="scientific">Protopolystoma xenopodis</name>
    <dbReference type="NCBI Taxonomy" id="117903"/>
    <lineage>
        <taxon>Eukaryota</taxon>
        <taxon>Metazoa</taxon>
        <taxon>Spiralia</taxon>
        <taxon>Lophotrochozoa</taxon>
        <taxon>Platyhelminthes</taxon>
        <taxon>Monogenea</taxon>
        <taxon>Polyopisthocotylea</taxon>
        <taxon>Polystomatidea</taxon>
        <taxon>Polystomatidae</taxon>
        <taxon>Protopolystoma</taxon>
    </lineage>
</organism>
<feature type="compositionally biased region" description="Basic and acidic residues" evidence="1">
    <location>
        <begin position="39"/>
        <end position="52"/>
    </location>
</feature>
<name>A0A3S5AGF8_9PLAT</name>
<keyword evidence="3" id="KW-1185">Reference proteome</keyword>
<dbReference type="EMBL" id="CAAALY010252228">
    <property type="protein sequence ID" value="VEL36441.1"/>
    <property type="molecule type" value="Genomic_DNA"/>
</dbReference>
<dbReference type="Proteomes" id="UP000784294">
    <property type="component" value="Unassembled WGS sequence"/>
</dbReference>
<accession>A0A3S5AGF8</accession>
<feature type="region of interest" description="Disordered" evidence="1">
    <location>
        <begin position="1"/>
        <end position="52"/>
    </location>
</feature>
<gene>
    <name evidence="2" type="ORF">PXEA_LOCUS29881</name>
</gene>